<sequence length="567" mass="62803">MAAQLIREWSGIQQFPPATQTKLLESIGKLNQENVSTLTILVMGKGGVGKSSTVNSIVGERVVAVSAFQSEGPRPVMVSRTWAGFTLNIIDTPGLVEGGYVNDQALEIIKRFLLNKTIDVLLYVDRLDAYRMDNLDTQIVKAITESFGREIWQRGLVVLTHAQMLPPDGLSYEEFLSRRSEALLKVVRDGARMKLQDKQGSSIPIVLVENGGRCNKSDDDEKILLNGIAWIPNLVKMIVEVALNEGRGILVDKKLIEGPNPNQRGKRFIPLILAFQYLLVKLIKGSIADDIPRQIEYRLGCPAVLLITTEERLGAAVVNMVSINSGKKRKEVSPDATMLPQTTTNYNSLQHVSAALRRVRQLSPLTPPPQNTNLLPLLSFTSLLNEDRTAEIVEQSDQIDEIIRTHAEQLQRALADKWQGHYRNLQCAAEERAAKRLKEREGEMEKTVHRNAELEQMAAHYSTEAEVWRTEAKRLENMVGTLRASLLKATVRGGSAGVAAEDAESSYVDPDRVKPVSLACKGCGKQAATVMMWPCRHMCVCKGCNVVSKTCLVCRSIKTTSIEVVLS</sequence>
<name>A0ACC0MGW9_RHOML</name>
<organism evidence="1 2">
    <name type="scientific">Rhododendron molle</name>
    <name type="common">Chinese azalea</name>
    <name type="synonym">Azalea mollis</name>
    <dbReference type="NCBI Taxonomy" id="49168"/>
    <lineage>
        <taxon>Eukaryota</taxon>
        <taxon>Viridiplantae</taxon>
        <taxon>Streptophyta</taxon>
        <taxon>Embryophyta</taxon>
        <taxon>Tracheophyta</taxon>
        <taxon>Spermatophyta</taxon>
        <taxon>Magnoliopsida</taxon>
        <taxon>eudicotyledons</taxon>
        <taxon>Gunneridae</taxon>
        <taxon>Pentapetalae</taxon>
        <taxon>asterids</taxon>
        <taxon>Ericales</taxon>
        <taxon>Ericaceae</taxon>
        <taxon>Ericoideae</taxon>
        <taxon>Rhodoreae</taxon>
        <taxon>Rhododendron</taxon>
    </lineage>
</organism>
<accession>A0ACC0MGW9</accession>
<reference evidence="1" key="1">
    <citation type="submission" date="2022-02" db="EMBL/GenBank/DDBJ databases">
        <title>Plant Genome Project.</title>
        <authorList>
            <person name="Zhang R.-G."/>
        </authorList>
    </citation>
    <scope>NUCLEOTIDE SEQUENCE</scope>
    <source>
        <strain evidence="1">AT1</strain>
    </source>
</reference>
<protein>
    <submittedName>
        <fullName evidence="1">Uncharacterized protein</fullName>
    </submittedName>
</protein>
<dbReference type="Proteomes" id="UP001062846">
    <property type="component" value="Chromosome 9"/>
</dbReference>
<evidence type="ECO:0000313" key="1">
    <source>
        <dbReference type="EMBL" id="KAI8540230.1"/>
    </source>
</evidence>
<keyword evidence="2" id="KW-1185">Reference proteome</keyword>
<gene>
    <name evidence="1" type="ORF">RHMOL_Rhmol09G0246400</name>
</gene>
<comment type="caution">
    <text evidence="1">The sequence shown here is derived from an EMBL/GenBank/DDBJ whole genome shotgun (WGS) entry which is preliminary data.</text>
</comment>
<proteinExistence type="predicted"/>
<evidence type="ECO:0000313" key="2">
    <source>
        <dbReference type="Proteomes" id="UP001062846"/>
    </source>
</evidence>
<dbReference type="EMBL" id="CM046396">
    <property type="protein sequence ID" value="KAI8540230.1"/>
    <property type="molecule type" value="Genomic_DNA"/>
</dbReference>